<proteinExistence type="predicted"/>
<dbReference type="PANTHER" id="PTHR43479:SF11">
    <property type="entry name" value="ACREF_ENVCD OPERON REPRESSOR-RELATED"/>
    <property type="match status" value="1"/>
</dbReference>
<dbReference type="InterPro" id="IPR009057">
    <property type="entry name" value="Homeodomain-like_sf"/>
</dbReference>
<dbReference type="Pfam" id="PF00440">
    <property type="entry name" value="TetR_N"/>
    <property type="match status" value="1"/>
</dbReference>
<keyword evidence="5" id="KW-1185">Reference proteome</keyword>
<dbReference type="PROSITE" id="PS50977">
    <property type="entry name" value="HTH_TETR_2"/>
    <property type="match status" value="1"/>
</dbReference>
<protein>
    <submittedName>
        <fullName evidence="4">TetR/AcrR family transcriptional regulator</fullName>
    </submittedName>
</protein>
<reference evidence="4 5" key="1">
    <citation type="submission" date="2019-04" db="EMBL/GenBank/DDBJ databases">
        <title>Pedobacter sp. RP-3-22 sp. nov., isolated from Arctic soil.</title>
        <authorList>
            <person name="Dahal R.H."/>
            <person name="Kim D.-U."/>
        </authorList>
    </citation>
    <scope>NUCLEOTIDE SEQUENCE [LARGE SCALE GENOMIC DNA]</scope>
    <source>
        <strain evidence="4 5">RP-3-22</strain>
    </source>
</reference>
<gene>
    <name evidence="4" type="ORF">FA048_06375</name>
</gene>
<dbReference type="Gene3D" id="1.10.357.10">
    <property type="entry name" value="Tetracycline Repressor, domain 2"/>
    <property type="match status" value="1"/>
</dbReference>
<evidence type="ECO:0000313" key="4">
    <source>
        <dbReference type="EMBL" id="TKC13229.1"/>
    </source>
</evidence>
<evidence type="ECO:0000313" key="5">
    <source>
        <dbReference type="Proteomes" id="UP000309488"/>
    </source>
</evidence>
<dbReference type="GO" id="GO:0003677">
    <property type="term" value="F:DNA binding"/>
    <property type="evidence" value="ECO:0007669"/>
    <property type="project" value="UniProtKB-UniRule"/>
</dbReference>
<keyword evidence="1 2" id="KW-0238">DNA-binding</keyword>
<dbReference type="AlphaFoldDB" id="A0A4U1CZI1"/>
<accession>A0A4U1CZI1</accession>
<dbReference type="SUPFAM" id="SSF46689">
    <property type="entry name" value="Homeodomain-like"/>
    <property type="match status" value="1"/>
</dbReference>
<sequence length="212" mass="24924">MIKGAKLEVKEYIVVEADKLFCQYGFKSVTMDDIAKHLGMSKKTIYQHFSDKDELVNILIEDKLSNQDCTMDYCATNAENAVHEIFFAITNINELLTNMNPKLFYDLQKYHPKAWLHFKEFKENKLGKCIFVNLERGVNEGLYRPEINKEILTQMRLDQVDLIFNQHDHYNMTKYNLAQVMAEITEHFLYGICNAKGLEKINYYKQQQLTQA</sequence>
<feature type="DNA-binding region" description="H-T-H motif" evidence="2">
    <location>
        <begin position="30"/>
        <end position="49"/>
    </location>
</feature>
<organism evidence="4 5">
    <name type="scientific">Pedobacter polaris</name>
    <dbReference type="NCBI Taxonomy" id="2571273"/>
    <lineage>
        <taxon>Bacteria</taxon>
        <taxon>Pseudomonadati</taxon>
        <taxon>Bacteroidota</taxon>
        <taxon>Sphingobacteriia</taxon>
        <taxon>Sphingobacteriales</taxon>
        <taxon>Sphingobacteriaceae</taxon>
        <taxon>Pedobacter</taxon>
    </lineage>
</organism>
<evidence type="ECO:0000256" key="2">
    <source>
        <dbReference type="PROSITE-ProRule" id="PRU00335"/>
    </source>
</evidence>
<dbReference type="InterPro" id="IPR001647">
    <property type="entry name" value="HTH_TetR"/>
</dbReference>
<dbReference type="InterPro" id="IPR050624">
    <property type="entry name" value="HTH-type_Tx_Regulator"/>
</dbReference>
<comment type="caution">
    <text evidence="4">The sequence shown here is derived from an EMBL/GenBank/DDBJ whole genome shotgun (WGS) entry which is preliminary data.</text>
</comment>
<evidence type="ECO:0000259" key="3">
    <source>
        <dbReference type="PROSITE" id="PS50977"/>
    </source>
</evidence>
<dbReference type="PRINTS" id="PR00455">
    <property type="entry name" value="HTHTETR"/>
</dbReference>
<feature type="domain" description="HTH tetR-type" evidence="3">
    <location>
        <begin position="7"/>
        <end position="67"/>
    </location>
</feature>
<dbReference type="Proteomes" id="UP000309488">
    <property type="component" value="Unassembled WGS sequence"/>
</dbReference>
<dbReference type="EMBL" id="SWBR01000001">
    <property type="protein sequence ID" value="TKC13229.1"/>
    <property type="molecule type" value="Genomic_DNA"/>
</dbReference>
<evidence type="ECO:0000256" key="1">
    <source>
        <dbReference type="ARBA" id="ARBA00023125"/>
    </source>
</evidence>
<dbReference type="OrthoDB" id="881297at2"/>
<dbReference type="PANTHER" id="PTHR43479">
    <property type="entry name" value="ACREF/ENVCD OPERON REPRESSOR-RELATED"/>
    <property type="match status" value="1"/>
</dbReference>
<name>A0A4U1CZI1_9SPHI</name>